<accession>A0AAD3NB32</accession>
<dbReference type="PROSITE" id="PS50012">
    <property type="entry name" value="RCC1_3"/>
    <property type="match status" value="1"/>
</dbReference>
<sequence length="119" mass="12849">MKGNKDDGGMKGSCPLTLAQDMQCKLDMDLLCWGSGELGQTGRGRPGDIGPEEAHLREFTGARLGTAKLMACGSSHSIVVTEFRASITVVSGDTLSFYFMRRAGRAGLCFEFLTFQLHP</sequence>
<proteinExistence type="predicted"/>
<comment type="caution">
    <text evidence="2">The sequence shown here is derived from an EMBL/GenBank/DDBJ whole genome shotgun (WGS) entry which is preliminary data.</text>
</comment>
<protein>
    <submittedName>
        <fullName evidence="2">E3 ubiquitin-protein ligase HERC2-like protein</fullName>
    </submittedName>
</protein>
<name>A0AAD3NB32_LATJO</name>
<evidence type="ECO:0000256" key="1">
    <source>
        <dbReference type="PROSITE-ProRule" id="PRU00235"/>
    </source>
</evidence>
<dbReference type="AlphaFoldDB" id="A0AAD3NB32"/>
<dbReference type="SUPFAM" id="SSF50985">
    <property type="entry name" value="RCC1/BLIP-II"/>
    <property type="match status" value="1"/>
</dbReference>
<dbReference type="Gene3D" id="2.130.10.30">
    <property type="entry name" value="Regulator of chromosome condensation 1/beta-lactamase-inhibitor protein II"/>
    <property type="match status" value="1"/>
</dbReference>
<organism evidence="2 3">
    <name type="scientific">Lates japonicus</name>
    <name type="common">Japanese lates</name>
    <dbReference type="NCBI Taxonomy" id="270547"/>
    <lineage>
        <taxon>Eukaryota</taxon>
        <taxon>Metazoa</taxon>
        <taxon>Chordata</taxon>
        <taxon>Craniata</taxon>
        <taxon>Vertebrata</taxon>
        <taxon>Euteleostomi</taxon>
        <taxon>Actinopterygii</taxon>
        <taxon>Neopterygii</taxon>
        <taxon>Teleostei</taxon>
        <taxon>Neoteleostei</taxon>
        <taxon>Acanthomorphata</taxon>
        <taxon>Carangaria</taxon>
        <taxon>Carangaria incertae sedis</taxon>
        <taxon>Centropomidae</taxon>
        <taxon>Lates</taxon>
    </lineage>
</organism>
<dbReference type="Proteomes" id="UP001279410">
    <property type="component" value="Unassembled WGS sequence"/>
</dbReference>
<feature type="repeat" description="RCC1" evidence="1">
    <location>
        <begin position="28"/>
        <end position="83"/>
    </location>
</feature>
<dbReference type="InterPro" id="IPR000408">
    <property type="entry name" value="Reg_chr_condens"/>
</dbReference>
<reference evidence="2" key="1">
    <citation type="submission" date="2022-08" db="EMBL/GenBank/DDBJ databases">
        <title>Genome sequencing of akame (Lates japonicus).</title>
        <authorList>
            <person name="Hashiguchi Y."/>
            <person name="Takahashi H."/>
        </authorList>
    </citation>
    <scope>NUCLEOTIDE SEQUENCE</scope>
    <source>
        <strain evidence="2">Kochi</strain>
    </source>
</reference>
<evidence type="ECO:0000313" key="2">
    <source>
        <dbReference type="EMBL" id="GLD68240.1"/>
    </source>
</evidence>
<dbReference type="InterPro" id="IPR009091">
    <property type="entry name" value="RCC1/BLIP-II"/>
</dbReference>
<dbReference type="EMBL" id="BRZM01000128">
    <property type="protein sequence ID" value="GLD68240.1"/>
    <property type="molecule type" value="Genomic_DNA"/>
</dbReference>
<evidence type="ECO:0000313" key="3">
    <source>
        <dbReference type="Proteomes" id="UP001279410"/>
    </source>
</evidence>
<keyword evidence="3" id="KW-1185">Reference proteome</keyword>
<gene>
    <name evidence="2" type="ORF">AKAME5_001955100</name>
</gene>